<organism evidence="8">
    <name type="scientific">Sesamum radiatum</name>
    <name type="common">Black benniseed</name>
    <dbReference type="NCBI Taxonomy" id="300843"/>
    <lineage>
        <taxon>Eukaryota</taxon>
        <taxon>Viridiplantae</taxon>
        <taxon>Streptophyta</taxon>
        <taxon>Embryophyta</taxon>
        <taxon>Tracheophyta</taxon>
        <taxon>Spermatophyta</taxon>
        <taxon>Magnoliopsida</taxon>
        <taxon>eudicotyledons</taxon>
        <taxon>Gunneridae</taxon>
        <taxon>Pentapetalae</taxon>
        <taxon>asterids</taxon>
        <taxon>lamiids</taxon>
        <taxon>Lamiales</taxon>
        <taxon>Pedaliaceae</taxon>
        <taxon>Sesamum</taxon>
    </lineage>
</organism>
<dbReference type="EMBL" id="JACGWJ010000008">
    <property type="protein sequence ID" value="KAL0403883.1"/>
    <property type="molecule type" value="Genomic_DNA"/>
</dbReference>
<keyword evidence="4" id="KW-0255">Endonuclease</keyword>
<dbReference type="InterPro" id="IPR043502">
    <property type="entry name" value="DNA/RNA_pol_sf"/>
</dbReference>
<gene>
    <name evidence="8" type="ORF">Sradi_2029100</name>
</gene>
<dbReference type="PANTHER" id="PTHR37984:SF5">
    <property type="entry name" value="PROTEIN NYNRIN-LIKE"/>
    <property type="match status" value="1"/>
</dbReference>
<evidence type="ECO:0000259" key="7">
    <source>
        <dbReference type="Pfam" id="PF17917"/>
    </source>
</evidence>
<sequence length="124" mass="13810">MDDGSHAGISGSQCHYDVPSVLTLPNFSLPFNLTTDASNVAIWCCFVAIGHPIAFYSKKMHSSLQASSTYVCKYAIIEAVEKMRQYLLEHTFRIFTDHKSLKSLLARGLFRHPCCSQFPYGSGV</sequence>
<keyword evidence="2" id="KW-0548">Nucleotidyltransferase</keyword>
<dbReference type="PANTHER" id="PTHR37984">
    <property type="entry name" value="PROTEIN CBG26694"/>
    <property type="match status" value="1"/>
</dbReference>
<protein>
    <recommendedName>
        <fullName evidence="7">Reverse transcriptase RNase H-like domain-containing protein</fullName>
    </recommendedName>
</protein>
<name>A0AAW2TH68_SESRA</name>
<evidence type="ECO:0000313" key="8">
    <source>
        <dbReference type="EMBL" id="KAL0403883.1"/>
    </source>
</evidence>
<dbReference type="InterPro" id="IPR041373">
    <property type="entry name" value="RT_RNaseH"/>
</dbReference>
<keyword evidence="1" id="KW-0808">Transferase</keyword>
<dbReference type="InterPro" id="IPR050951">
    <property type="entry name" value="Retrovirus_Pol_polyprotein"/>
</dbReference>
<evidence type="ECO:0000256" key="2">
    <source>
        <dbReference type="ARBA" id="ARBA00022695"/>
    </source>
</evidence>
<dbReference type="GO" id="GO:0003964">
    <property type="term" value="F:RNA-directed DNA polymerase activity"/>
    <property type="evidence" value="ECO:0007669"/>
    <property type="project" value="UniProtKB-KW"/>
</dbReference>
<dbReference type="AlphaFoldDB" id="A0AAW2TH68"/>
<feature type="domain" description="Reverse transcriptase RNase H-like" evidence="7">
    <location>
        <begin position="26"/>
        <end position="106"/>
    </location>
</feature>
<reference evidence="8" key="1">
    <citation type="submission" date="2020-06" db="EMBL/GenBank/DDBJ databases">
        <authorList>
            <person name="Li T."/>
            <person name="Hu X."/>
            <person name="Zhang T."/>
            <person name="Song X."/>
            <person name="Zhang H."/>
            <person name="Dai N."/>
            <person name="Sheng W."/>
            <person name="Hou X."/>
            <person name="Wei L."/>
        </authorList>
    </citation>
    <scope>NUCLEOTIDE SEQUENCE</scope>
    <source>
        <strain evidence="8">G02</strain>
        <tissue evidence="8">Leaf</tissue>
    </source>
</reference>
<dbReference type="SUPFAM" id="SSF56672">
    <property type="entry name" value="DNA/RNA polymerases"/>
    <property type="match status" value="1"/>
</dbReference>
<dbReference type="GO" id="GO:0004519">
    <property type="term" value="F:endonuclease activity"/>
    <property type="evidence" value="ECO:0007669"/>
    <property type="project" value="UniProtKB-KW"/>
</dbReference>
<dbReference type="GO" id="GO:0016787">
    <property type="term" value="F:hydrolase activity"/>
    <property type="evidence" value="ECO:0007669"/>
    <property type="project" value="UniProtKB-KW"/>
</dbReference>
<keyword evidence="5" id="KW-0378">Hydrolase</keyword>
<evidence type="ECO:0000256" key="1">
    <source>
        <dbReference type="ARBA" id="ARBA00022679"/>
    </source>
</evidence>
<evidence type="ECO:0000256" key="5">
    <source>
        <dbReference type="ARBA" id="ARBA00022801"/>
    </source>
</evidence>
<evidence type="ECO:0000256" key="6">
    <source>
        <dbReference type="ARBA" id="ARBA00022918"/>
    </source>
</evidence>
<evidence type="ECO:0000256" key="3">
    <source>
        <dbReference type="ARBA" id="ARBA00022722"/>
    </source>
</evidence>
<reference evidence="8" key="2">
    <citation type="journal article" date="2024" name="Plant">
        <title>Genomic evolution and insights into agronomic trait innovations of Sesamum species.</title>
        <authorList>
            <person name="Miao H."/>
            <person name="Wang L."/>
            <person name="Qu L."/>
            <person name="Liu H."/>
            <person name="Sun Y."/>
            <person name="Le M."/>
            <person name="Wang Q."/>
            <person name="Wei S."/>
            <person name="Zheng Y."/>
            <person name="Lin W."/>
            <person name="Duan Y."/>
            <person name="Cao H."/>
            <person name="Xiong S."/>
            <person name="Wang X."/>
            <person name="Wei L."/>
            <person name="Li C."/>
            <person name="Ma Q."/>
            <person name="Ju M."/>
            <person name="Zhao R."/>
            <person name="Li G."/>
            <person name="Mu C."/>
            <person name="Tian Q."/>
            <person name="Mei H."/>
            <person name="Zhang T."/>
            <person name="Gao T."/>
            <person name="Zhang H."/>
        </authorList>
    </citation>
    <scope>NUCLEOTIDE SEQUENCE</scope>
    <source>
        <strain evidence="8">G02</strain>
    </source>
</reference>
<accession>A0AAW2TH68</accession>
<comment type="caution">
    <text evidence="8">The sequence shown here is derived from an EMBL/GenBank/DDBJ whole genome shotgun (WGS) entry which is preliminary data.</text>
</comment>
<evidence type="ECO:0000256" key="4">
    <source>
        <dbReference type="ARBA" id="ARBA00022759"/>
    </source>
</evidence>
<keyword evidence="6" id="KW-0695">RNA-directed DNA polymerase</keyword>
<proteinExistence type="predicted"/>
<dbReference type="Pfam" id="PF17917">
    <property type="entry name" value="RT_RNaseH"/>
    <property type="match status" value="1"/>
</dbReference>
<keyword evidence="3" id="KW-0540">Nuclease</keyword>